<protein>
    <recommendedName>
        <fullName evidence="3">DNA alkylation repair enzyme</fullName>
    </recommendedName>
</protein>
<sequence>MDYELPHLPQIQCTFKLISLTLAQPILAFFYKMNEILFHRFEKSNASTENRNGLRDYIFKNPSQLPDLIAFGTDLSNKNHHKAVWIIEMIAESKTEMLLPYLDRICETLSKYKHESAIRGMSRTAYFLGTSEKITLNESQQEKLIEICLDWLIRDERVAPKVYAMKALSHFGKKQDWINETLKEIIERDYAHQSAGYKAAAREVLRKIK</sequence>
<organism evidence="1 2">
    <name type="scientific">Flavobacterium saliperosum</name>
    <dbReference type="NCBI Taxonomy" id="329186"/>
    <lineage>
        <taxon>Bacteria</taxon>
        <taxon>Pseudomonadati</taxon>
        <taxon>Bacteroidota</taxon>
        <taxon>Flavobacteriia</taxon>
        <taxon>Flavobacteriales</taxon>
        <taxon>Flavobacteriaceae</taxon>
        <taxon>Flavobacterium</taxon>
    </lineage>
</organism>
<accession>A0A1G4VMV0</accession>
<dbReference type="AlphaFoldDB" id="A0A1G4VMV0"/>
<evidence type="ECO:0000313" key="2">
    <source>
        <dbReference type="Proteomes" id="UP000182124"/>
    </source>
</evidence>
<dbReference type="RefSeq" id="WP_023577334.1">
    <property type="nucleotide sequence ID" value="NZ_CBCSBQ010000006.1"/>
</dbReference>
<name>A0A1G4VMV0_9FLAO</name>
<gene>
    <name evidence="1" type="ORF">SAMN02927925_01342</name>
</gene>
<proteinExistence type="predicted"/>
<dbReference type="eggNOG" id="ENOG5032REB">
    <property type="taxonomic scope" value="Bacteria"/>
</dbReference>
<dbReference type="EMBL" id="FMTY01000003">
    <property type="protein sequence ID" value="SCX09165.1"/>
    <property type="molecule type" value="Genomic_DNA"/>
</dbReference>
<dbReference type="STRING" id="329186.SAMN02927925_01342"/>
<dbReference type="Proteomes" id="UP000182124">
    <property type="component" value="Unassembled WGS sequence"/>
</dbReference>
<evidence type="ECO:0000313" key="1">
    <source>
        <dbReference type="EMBL" id="SCX09165.1"/>
    </source>
</evidence>
<reference evidence="1 2" key="1">
    <citation type="submission" date="2016-10" db="EMBL/GenBank/DDBJ databases">
        <authorList>
            <person name="de Groot N.N."/>
        </authorList>
    </citation>
    <scope>NUCLEOTIDE SEQUENCE [LARGE SCALE GENOMIC DNA]</scope>
    <source>
        <strain evidence="1 2">CGMCC 1.3801</strain>
    </source>
</reference>
<evidence type="ECO:0008006" key="3">
    <source>
        <dbReference type="Google" id="ProtNLM"/>
    </source>
</evidence>